<protein>
    <submittedName>
        <fullName evidence="3">Glycosyl hydrolase family 32</fullName>
    </submittedName>
</protein>
<proteinExistence type="predicted"/>
<dbReference type="PANTHER" id="PTHR35279">
    <property type="match status" value="1"/>
</dbReference>
<name>A0A0G1CP66_9BACT</name>
<sequence>MGNIGLATSGDGLGWNKYAFNPVLTKDLADSTELEVAEASVLKIGNEYKMWYLSTAQYTGPGSETFRIKYATSNDGTNWTRQGYVLRRRDGVGWESEGVLSPTVLYVNGEYKMWYGTRDSVGVGKIGYASSTDGINWNRLLNPVLQTSLSWEGTSVGAPSVYFDGQNYHIYYHAGPIVPYYIGHATSTDGINWTKDANYVLGRGGFAAFDQNMIAAPDVIRVANKLRLYYAGLDTGSVWRVGLAEETAPIPYFSQSDPLWGGNTYDHMDATMADKACALTSAAMVLKYFNITKTPGNPDTGLPPKDLDPGSLNEWLISVNDGSFRNGNTNFASIANMTIKSNELDPTSPKLEYSQSTNLSDIDEELNAGRKPILKLDYSPSTSGLHFVVATGSAESTYNILDPAHADRTTLSPHYQSPIRVDKFEVTNSDFSYLILVVDNTVDIQLLNSNNESVGQVEIEEPYFNQISQTPPEEETLKVLYFKHPPQGNYTLYISSPDNQPYRLDSYIYNQSGEKNLQTNTGVVGLNDTDTIALTVDSSATGSSEIKPLVTFDSLQADVTNAHELGWITNQPTYRTLLAEANAAEKLYNANRKQLAKMALKAMLTELKLLKGKTITEEGYNLLTGDLQSLQETL</sequence>
<dbReference type="PANTHER" id="PTHR35279:SF1">
    <property type="entry name" value="ARABINANASE_LEVANSUCRASE_INVERTASE"/>
    <property type="match status" value="1"/>
</dbReference>
<dbReference type="Pfam" id="PF22888">
    <property type="entry name" value="FIMAH"/>
    <property type="match status" value="1"/>
</dbReference>
<evidence type="ECO:0000259" key="1">
    <source>
        <dbReference type="Pfam" id="PF13529"/>
    </source>
</evidence>
<dbReference type="GO" id="GO:0016787">
    <property type="term" value="F:hydrolase activity"/>
    <property type="evidence" value="ECO:0007669"/>
    <property type="project" value="UniProtKB-KW"/>
</dbReference>
<dbReference type="InterPro" id="IPR039564">
    <property type="entry name" value="Peptidase_C39-like"/>
</dbReference>
<dbReference type="InterPro" id="IPR023296">
    <property type="entry name" value="Glyco_hydro_beta-prop_sf"/>
</dbReference>
<dbReference type="EMBL" id="LCFD01000002">
    <property type="protein sequence ID" value="KKS87550.1"/>
    <property type="molecule type" value="Genomic_DNA"/>
</dbReference>
<keyword evidence="3" id="KW-0378">Hydrolase</keyword>
<comment type="caution">
    <text evidence="3">The sequence shown here is derived from an EMBL/GenBank/DDBJ whole genome shotgun (WGS) entry which is preliminary data.</text>
</comment>
<accession>A0A0G1CP66</accession>
<organism evidence="3 4">
    <name type="scientific">Candidatus Gottesmanbacteria bacterium GW2011_GWB1_43_11</name>
    <dbReference type="NCBI Taxonomy" id="1618446"/>
    <lineage>
        <taxon>Bacteria</taxon>
        <taxon>Candidatus Gottesmaniibacteriota</taxon>
    </lineage>
</organism>
<dbReference type="Gene3D" id="2.115.10.20">
    <property type="entry name" value="Glycosyl hydrolase domain, family 43"/>
    <property type="match status" value="3"/>
</dbReference>
<evidence type="ECO:0000259" key="2">
    <source>
        <dbReference type="Pfam" id="PF22888"/>
    </source>
</evidence>
<dbReference type="STRING" id="1618446.UV61_C0002G0271"/>
<dbReference type="SUPFAM" id="SSF75005">
    <property type="entry name" value="Arabinanase/levansucrase/invertase"/>
    <property type="match status" value="2"/>
</dbReference>
<reference evidence="3 4" key="1">
    <citation type="journal article" date="2015" name="Nature">
        <title>rRNA introns, odd ribosomes, and small enigmatic genomes across a large radiation of phyla.</title>
        <authorList>
            <person name="Brown C.T."/>
            <person name="Hug L.A."/>
            <person name="Thomas B.C."/>
            <person name="Sharon I."/>
            <person name="Castelle C.J."/>
            <person name="Singh A."/>
            <person name="Wilkins M.J."/>
            <person name="Williams K.H."/>
            <person name="Banfield J.F."/>
        </authorList>
    </citation>
    <scope>NUCLEOTIDE SEQUENCE [LARGE SCALE GENOMIC DNA]</scope>
</reference>
<dbReference type="InterPro" id="IPR054470">
    <property type="entry name" value="FIMAH_dom"/>
</dbReference>
<evidence type="ECO:0000313" key="3">
    <source>
        <dbReference type="EMBL" id="KKS87550.1"/>
    </source>
</evidence>
<evidence type="ECO:0000313" key="4">
    <source>
        <dbReference type="Proteomes" id="UP000034050"/>
    </source>
</evidence>
<dbReference type="Pfam" id="PF13529">
    <property type="entry name" value="Peptidase_C39_2"/>
    <property type="match status" value="1"/>
</dbReference>
<gene>
    <name evidence="3" type="ORF">UV61_C0002G0271</name>
</gene>
<feature type="domain" description="Peptidase C39-like" evidence="1">
    <location>
        <begin position="250"/>
        <end position="403"/>
    </location>
</feature>
<dbReference type="AlphaFoldDB" id="A0A0G1CP66"/>
<feature type="domain" description="FIMAH" evidence="2">
    <location>
        <begin position="552"/>
        <end position="631"/>
    </location>
</feature>
<dbReference type="Proteomes" id="UP000034050">
    <property type="component" value="Unassembled WGS sequence"/>
</dbReference>